<dbReference type="Gene3D" id="2.60.40.10">
    <property type="entry name" value="Immunoglobulins"/>
    <property type="match status" value="1"/>
</dbReference>
<feature type="domain" description="Ig-like" evidence="1">
    <location>
        <begin position="13"/>
        <end position="100"/>
    </location>
</feature>
<comment type="caution">
    <text evidence="2">The sequence shown here is derived from an EMBL/GenBank/DDBJ whole genome shotgun (WGS) entry which is preliminary data.</text>
</comment>
<dbReference type="InterPro" id="IPR013783">
    <property type="entry name" value="Ig-like_fold"/>
</dbReference>
<evidence type="ECO:0000313" key="2">
    <source>
        <dbReference type="EMBL" id="KAH3704938.1"/>
    </source>
</evidence>
<gene>
    <name evidence="2" type="ORF">DPMN_080000</name>
</gene>
<sequence length="130" mass="14038">METLCNSGVPIQPTIGSNTKVAYEGSSAVLTCNSTSTTLPGGHNLIMTYEWRRDGAIVVTGGRFTLDLTTGRTLTISNINRNDALYSFSCSATEQSGNTSLLSSLFNLAVGCKFLFLVLCYEQNLCCYLQ</sequence>
<evidence type="ECO:0000313" key="3">
    <source>
        <dbReference type="Proteomes" id="UP000828390"/>
    </source>
</evidence>
<name>A0A9D3YVI5_DREPO</name>
<evidence type="ECO:0000259" key="1">
    <source>
        <dbReference type="PROSITE" id="PS50835"/>
    </source>
</evidence>
<dbReference type="AlphaFoldDB" id="A0A9D3YVI5"/>
<reference evidence="2" key="2">
    <citation type="submission" date="2020-11" db="EMBL/GenBank/DDBJ databases">
        <authorList>
            <person name="McCartney M.A."/>
            <person name="Auch B."/>
            <person name="Kono T."/>
            <person name="Mallez S."/>
            <person name="Becker A."/>
            <person name="Gohl D.M."/>
            <person name="Silverstein K.A.T."/>
            <person name="Koren S."/>
            <person name="Bechman K.B."/>
            <person name="Herman A."/>
            <person name="Abrahante J.E."/>
            <person name="Garbe J."/>
        </authorList>
    </citation>
    <scope>NUCLEOTIDE SEQUENCE</scope>
    <source>
        <strain evidence="2">Duluth1</strain>
        <tissue evidence="2">Whole animal</tissue>
    </source>
</reference>
<dbReference type="Proteomes" id="UP000828390">
    <property type="component" value="Unassembled WGS sequence"/>
</dbReference>
<reference evidence="2" key="1">
    <citation type="journal article" date="2019" name="bioRxiv">
        <title>The Genome of the Zebra Mussel, Dreissena polymorpha: A Resource for Invasive Species Research.</title>
        <authorList>
            <person name="McCartney M.A."/>
            <person name="Auch B."/>
            <person name="Kono T."/>
            <person name="Mallez S."/>
            <person name="Zhang Y."/>
            <person name="Obille A."/>
            <person name="Becker A."/>
            <person name="Abrahante J.E."/>
            <person name="Garbe J."/>
            <person name="Badalamenti J.P."/>
            <person name="Herman A."/>
            <person name="Mangelson H."/>
            <person name="Liachko I."/>
            <person name="Sullivan S."/>
            <person name="Sone E.D."/>
            <person name="Koren S."/>
            <person name="Silverstein K.A.T."/>
            <person name="Beckman K.B."/>
            <person name="Gohl D.M."/>
        </authorList>
    </citation>
    <scope>NUCLEOTIDE SEQUENCE</scope>
    <source>
        <strain evidence="2">Duluth1</strain>
        <tissue evidence="2">Whole animal</tissue>
    </source>
</reference>
<dbReference type="SUPFAM" id="SSF48726">
    <property type="entry name" value="Immunoglobulin"/>
    <property type="match status" value="1"/>
</dbReference>
<organism evidence="2 3">
    <name type="scientific">Dreissena polymorpha</name>
    <name type="common">Zebra mussel</name>
    <name type="synonym">Mytilus polymorpha</name>
    <dbReference type="NCBI Taxonomy" id="45954"/>
    <lineage>
        <taxon>Eukaryota</taxon>
        <taxon>Metazoa</taxon>
        <taxon>Spiralia</taxon>
        <taxon>Lophotrochozoa</taxon>
        <taxon>Mollusca</taxon>
        <taxon>Bivalvia</taxon>
        <taxon>Autobranchia</taxon>
        <taxon>Heteroconchia</taxon>
        <taxon>Euheterodonta</taxon>
        <taxon>Imparidentia</taxon>
        <taxon>Neoheterodontei</taxon>
        <taxon>Myida</taxon>
        <taxon>Dreissenoidea</taxon>
        <taxon>Dreissenidae</taxon>
        <taxon>Dreissena</taxon>
    </lineage>
</organism>
<protein>
    <recommendedName>
        <fullName evidence="1">Ig-like domain-containing protein</fullName>
    </recommendedName>
</protein>
<dbReference type="InterPro" id="IPR036179">
    <property type="entry name" value="Ig-like_dom_sf"/>
</dbReference>
<keyword evidence="3" id="KW-1185">Reference proteome</keyword>
<accession>A0A9D3YVI5</accession>
<proteinExistence type="predicted"/>
<dbReference type="PROSITE" id="PS50835">
    <property type="entry name" value="IG_LIKE"/>
    <property type="match status" value="1"/>
</dbReference>
<dbReference type="InterPro" id="IPR007110">
    <property type="entry name" value="Ig-like_dom"/>
</dbReference>
<dbReference type="EMBL" id="JAIWYP010000015">
    <property type="protein sequence ID" value="KAH3704938.1"/>
    <property type="molecule type" value="Genomic_DNA"/>
</dbReference>